<dbReference type="SUPFAM" id="SSF54593">
    <property type="entry name" value="Glyoxalase/Bleomycin resistance protein/Dihydroxybiphenyl dioxygenase"/>
    <property type="match status" value="1"/>
</dbReference>
<gene>
    <name evidence="1" type="ORF">CYCCA115_LOCUS21845</name>
</gene>
<dbReference type="PANTHER" id="PTHR40280:SF1">
    <property type="entry name" value="VOC DOMAIN-CONTAINING PROTEIN"/>
    <property type="match status" value="1"/>
</dbReference>
<dbReference type="EMBL" id="CAKOGP040002269">
    <property type="protein sequence ID" value="CAJ1966262.1"/>
    <property type="molecule type" value="Genomic_DNA"/>
</dbReference>
<evidence type="ECO:0008006" key="3">
    <source>
        <dbReference type="Google" id="ProtNLM"/>
    </source>
</evidence>
<accession>A0AAD2G8K8</accession>
<comment type="caution">
    <text evidence="1">The sequence shown here is derived from an EMBL/GenBank/DDBJ whole genome shotgun (WGS) entry which is preliminary data.</text>
</comment>
<dbReference type="AlphaFoldDB" id="A0AAD2G8K8"/>
<evidence type="ECO:0000313" key="2">
    <source>
        <dbReference type="Proteomes" id="UP001295423"/>
    </source>
</evidence>
<dbReference type="Gene3D" id="3.10.180.10">
    <property type="entry name" value="2,3-Dihydroxybiphenyl 1,2-Dioxygenase, domain 1"/>
    <property type="match status" value="1"/>
</dbReference>
<name>A0AAD2G8K8_9STRA</name>
<protein>
    <recommendedName>
        <fullName evidence="3">VOC domain-containing protein</fullName>
    </recommendedName>
</protein>
<proteinExistence type="predicted"/>
<organism evidence="1 2">
    <name type="scientific">Cylindrotheca closterium</name>
    <dbReference type="NCBI Taxonomy" id="2856"/>
    <lineage>
        <taxon>Eukaryota</taxon>
        <taxon>Sar</taxon>
        <taxon>Stramenopiles</taxon>
        <taxon>Ochrophyta</taxon>
        <taxon>Bacillariophyta</taxon>
        <taxon>Bacillariophyceae</taxon>
        <taxon>Bacillariophycidae</taxon>
        <taxon>Bacillariales</taxon>
        <taxon>Bacillariaceae</taxon>
        <taxon>Cylindrotheca</taxon>
    </lineage>
</organism>
<dbReference type="InterPro" id="IPR029068">
    <property type="entry name" value="Glyas_Bleomycin-R_OHBP_Dase"/>
</dbReference>
<keyword evidence="2" id="KW-1185">Reference proteome</keyword>
<sequence>MENVVSGKKTIWCNIGANQFHLPEGKPEAQVLDGVITLAYPDLSKLRERLQAAKSSLDGSKFGVKSASDGGVLVMDPWGSVFNLLRGDASVDQDSRGKQPGERSEGLAMRDLKIHVPENSNLGGIGRFYERVLGATVKDASEHSVTIQVGPSQTLTFQENSQTTIDSHVDLRNEAADDSEGHPIYLSNYGPHISMYVKDLPSSYKRADALNLAYVNPRFKRRAYTLEEAVDDCMFRCIDIVDPDHVEHGPIIKLEHEIRSVVKRDGSKYKSCPFDEIPAGCI</sequence>
<dbReference type="Proteomes" id="UP001295423">
    <property type="component" value="Unassembled WGS sequence"/>
</dbReference>
<evidence type="ECO:0000313" key="1">
    <source>
        <dbReference type="EMBL" id="CAJ1966262.1"/>
    </source>
</evidence>
<dbReference type="PANTHER" id="PTHR40280">
    <property type="entry name" value="BLR6907 PROTEIN"/>
    <property type="match status" value="1"/>
</dbReference>
<reference evidence="1" key="1">
    <citation type="submission" date="2023-08" db="EMBL/GenBank/DDBJ databases">
        <authorList>
            <person name="Audoor S."/>
            <person name="Bilcke G."/>
        </authorList>
    </citation>
    <scope>NUCLEOTIDE SEQUENCE</scope>
</reference>